<accession>A0A317XX66</accession>
<gene>
    <name evidence="2" type="ORF">BCV70DRAFT_214414</name>
</gene>
<dbReference type="InterPro" id="IPR013898">
    <property type="entry name" value="Atg43"/>
</dbReference>
<protein>
    <recommendedName>
        <fullName evidence="4">DUF1770-domain-containing protein</fullName>
    </recommendedName>
</protein>
<evidence type="ECO:0008006" key="4">
    <source>
        <dbReference type="Google" id="ProtNLM"/>
    </source>
</evidence>
<dbReference type="InParanoid" id="A0A317XX66"/>
<dbReference type="Pfam" id="PF08589">
    <property type="entry name" value="ATG43"/>
    <property type="match status" value="1"/>
</dbReference>
<feature type="region of interest" description="Disordered" evidence="1">
    <location>
        <begin position="154"/>
        <end position="173"/>
    </location>
</feature>
<dbReference type="STRING" id="1882483.A0A317XX66"/>
<evidence type="ECO:0000256" key="1">
    <source>
        <dbReference type="SAM" id="MobiDB-lite"/>
    </source>
</evidence>
<evidence type="ECO:0000313" key="3">
    <source>
        <dbReference type="Proteomes" id="UP000246740"/>
    </source>
</evidence>
<evidence type="ECO:0000313" key="2">
    <source>
        <dbReference type="EMBL" id="PWZ02916.1"/>
    </source>
</evidence>
<organism evidence="2 3">
    <name type="scientific">Testicularia cyperi</name>
    <dbReference type="NCBI Taxonomy" id="1882483"/>
    <lineage>
        <taxon>Eukaryota</taxon>
        <taxon>Fungi</taxon>
        <taxon>Dikarya</taxon>
        <taxon>Basidiomycota</taxon>
        <taxon>Ustilaginomycotina</taxon>
        <taxon>Ustilaginomycetes</taxon>
        <taxon>Ustilaginales</taxon>
        <taxon>Anthracoideaceae</taxon>
        <taxon>Testicularia</taxon>
    </lineage>
</organism>
<dbReference type="GO" id="GO:0000423">
    <property type="term" value="P:mitophagy"/>
    <property type="evidence" value="ECO:0007669"/>
    <property type="project" value="InterPro"/>
</dbReference>
<reference evidence="2 3" key="1">
    <citation type="journal article" date="2018" name="Mol. Biol. Evol.">
        <title>Broad Genomic Sampling Reveals a Smut Pathogenic Ancestry of the Fungal Clade Ustilaginomycotina.</title>
        <authorList>
            <person name="Kijpornyongpan T."/>
            <person name="Mondo S.J."/>
            <person name="Barry K."/>
            <person name="Sandor L."/>
            <person name="Lee J."/>
            <person name="Lipzen A."/>
            <person name="Pangilinan J."/>
            <person name="LaButti K."/>
            <person name="Hainaut M."/>
            <person name="Henrissat B."/>
            <person name="Grigoriev I.V."/>
            <person name="Spatafora J.W."/>
            <person name="Aime M.C."/>
        </authorList>
    </citation>
    <scope>NUCLEOTIDE SEQUENCE [LARGE SCALE GENOMIC DNA]</scope>
    <source>
        <strain evidence="2 3">MCA 3645</strain>
    </source>
</reference>
<feature type="region of interest" description="Disordered" evidence="1">
    <location>
        <begin position="1"/>
        <end position="48"/>
    </location>
</feature>
<proteinExistence type="predicted"/>
<keyword evidence="3" id="KW-1185">Reference proteome</keyword>
<dbReference type="AlphaFoldDB" id="A0A317XX66"/>
<dbReference type="OrthoDB" id="2430343at2759"/>
<dbReference type="PANTHER" id="PTHR38699">
    <property type="entry name" value="CHROMOSOME 1, WHOLE GENOME SHOTGUN SEQUENCE"/>
    <property type="match status" value="1"/>
</dbReference>
<dbReference type="PANTHER" id="PTHR38699:SF1">
    <property type="entry name" value="MITOPHAGY RECEPTOR ATG43"/>
    <property type="match status" value="1"/>
</dbReference>
<sequence>MSQTQEPSRSDRTRRRSIPAGYDSDEDDVSSFLGGSGSSSGSSDDDHLLQKLPTLPDLRFEQSYIATIRQHLHGQETKEAEHLDHYEKLTHIVEVTQPRVDAELEFWSGNLRIEWFPVLYITLRDQVLSPLIQGAVWGLGGILLSQVRQYFSATSRPPPTSKPSKLKGVTAAETGRGSLLKALGLGRQ</sequence>
<dbReference type="GO" id="GO:0140580">
    <property type="term" value="F:mitochondrion autophagosome adaptor activity"/>
    <property type="evidence" value="ECO:0007669"/>
    <property type="project" value="InterPro"/>
</dbReference>
<dbReference type="EMBL" id="KZ819188">
    <property type="protein sequence ID" value="PWZ02916.1"/>
    <property type="molecule type" value="Genomic_DNA"/>
</dbReference>
<dbReference type="Proteomes" id="UP000246740">
    <property type="component" value="Unassembled WGS sequence"/>
</dbReference>
<name>A0A317XX66_9BASI</name>